<proteinExistence type="predicted"/>
<name>A0AAV8RU00_ENSVE</name>
<reference evidence="1 2" key="1">
    <citation type="submission" date="2022-12" db="EMBL/GenBank/DDBJ databases">
        <title>Chromosome-scale assembly of the Ensete ventricosum genome.</title>
        <authorList>
            <person name="Dussert Y."/>
            <person name="Stocks J."/>
            <person name="Wendawek A."/>
            <person name="Woldeyes F."/>
            <person name="Nichols R.A."/>
            <person name="Borrell J.S."/>
        </authorList>
    </citation>
    <scope>NUCLEOTIDE SEQUENCE [LARGE SCALE GENOMIC DNA]</scope>
    <source>
        <strain evidence="2">cv. Maze</strain>
        <tissue evidence="1">Seeds</tissue>
    </source>
</reference>
<evidence type="ECO:0000313" key="1">
    <source>
        <dbReference type="EMBL" id="KAJ8510518.1"/>
    </source>
</evidence>
<keyword evidence="2" id="KW-1185">Reference proteome</keyword>
<comment type="caution">
    <text evidence="1">The sequence shown here is derived from an EMBL/GenBank/DDBJ whole genome shotgun (WGS) entry which is preliminary data.</text>
</comment>
<organism evidence="1 2">
    <name type="scientific">Ensete ventricosum</name>
    <name type="common">Abyssinian banana</name>
    <name type="synonym">Musa ensete</name>
    <dbReference type="NCBI Taxonomy" id="4639"/>
    <lineage>
        <taxon>Eukaryota</taxon>
        <taxon>Viridiplantae</taxon>
        <taxon>Streptophyta</taxon>
        <taxon>Embryophyta</taxon>
        <taxon>Tracheophyta</taxon>
        <taxon>Spermatophyta</taxon>
        <taxon>Magnoliopsida</taxon>
        <taxon>Liliopsida</taxon>
        <taxon>Zingiberales</taxon>
        <taxon>Musaceae</taxon>
        <taxon>Ensete</taxon>
    </lineage>
</organism>
<dbReference type="Proteomes" id="UP001222027">
    <property type="component" value="Unassembled WGS sequence"/>
</dbReference>
<dbReference type="AlphaFoldDB" id="A0AAV8RU00"/>
<gene>
    <name evidence="1" type="ORF">OPV22_000952</name>
</gene>
<accession>A0AAV8RU00</accession>
<protein>
    <submittedName>
        <fullName evidence="1">Uncharacterized protein</fullName>
    </submittedName>
</protein>
<sequence length="139" mass="15480">MIGVSELPIPLRPPPSSIGGLSLRPCGRLFPVRHLPSGSVRCLALPEQSPVINAEAVSNLYSHHDGDKQRSKCMLTIVHFLDFYDKEEDEIDHTNSFARDAWELGRLPWVPNSTRGRVSLARLPFFGSLTVAIVSHLRL</sequence>
<evidence type="ECO:0000313" key="2">
    <source>
        <dbReference type="Proteomes" id="UP001222027"/>
    </source>
</evidence>
<dbReference type="EMBL" id="JAQQAF010000001">
    <property type="protein sequence ID" value="KAJ8510518.1"/>
    <property type="molecule type" value="Genomic_DNA"/>
</dbReference>